<dbReference type="OrthoDB" id="5088255at2759"/>
<accession>A0A9W8W3R6</accession>
<dbReference type="AlphaFoldDB" id="A0A9W8W3R6"/>
<gene>
    <name evidence="1" type="ORF">N0V84_011096</name>
</gene>
<keyword evidence="2" id="KW-1185">Reference proteome</keyword>
<evidence type="ECO:0000313" key="1">
    <source>
        <dbReference type="EMBL" id="KAJ4310202.1"/>
    </source>
</evidence>
<dbReference type="EMBL" id="JAPEUR010000390">
    <property type="protein sequence ID" value="KAJ4310202.1"/>
    <property type="molecule type" value="Genomic_DNA"/>
</dbReference>
<comment type="caution">
    <text evidence="1">The sequence shown here is derived from an EMBL/GenBank/DDBJ whole genome shotgun (WGS) entry which is preliminary data.</text>
</comment>
<reference evidence="1" key="1">
    <citation type="submission" date="2022-10" db="EMBL/GenBank/DDBJ databases">
        <title>Tapping the CABI collections for fungal endophytes: first genome assemblies for Collariella, Neodidymelliopsis, Ascochyta clinopodiicola, Didymella pomorum, Didymosphaeria variabile, Neocosmospora piperis and Neocucurbitaria cava.</title>
        <authorList>
            <person name="Hill R."/>
        </authorList>
    </citation>
    <scope>NUCLEOTIDE SEQUENCE</scope>
    <source>
        <strain evidence="1">IMI 366586</strain>
    </source>
</reference>
<dbReference type="Proteomes" id="UP001140502">
    <property type="component" value="Unassembled WGS sequence"/>
</dbReference>
<name>A0A9W8W3R6_9HYPO</name>
<protein>
    <submittedName>
        <fullName evidence="1">Uncharacterized protein</fullName>
    </submittedName>
</protein>
<sequence>MESSQPKPPSVYTSRYRAASPQLRPMELKSIHHPLPDILQAHKESFIEKAKTVLEHYGLVGGDDTTVDLLYRRGCSVGNRGDVTTVYITTPWKKETSDLWPRAVEDIKTHVDGVIQGRDGIYLHVEMMAPERFLRKYMGPATGRRPTEDEWHSITAMVQEILDSHEATKDHDLTIGLFRLGYSQKMEENPIIIYISLSYESDETR</sequence>
<proteinExistence type="predicted"/>
<organism evidence="1 2">
    <name type="scientific">Fusarium piperis</name>
    <dbReference type="NCBI Taxonomy" id="1435070"/>
    <lineage>
        <taxon>Eukaryota</taxon>
        <taxon>Fungi</taxon>
        <taxon>Dikarya</taxon>
        <taxon>Ascomycota</taxon>
        <taxon>Pezizomycotina</taxon>
        <taxon>Sordariomycetes</taxon>
        <taxon>Hypocreomycetidae</taxon>
        <taxon>Hypocreales</taxon>
        <taxon>Nectriaceae</taxon>
        <taxon>Fusarium</taxon>
        <taxon>Fusarium solani species complex</taxon>
    </lineage>
</organism>
<evidence type="ECO:0000313" key="2">
    <source>
        <dbReference type="Proteomes" id="UP001140502"/>
    </source>
</evidence>